<sequence>MSEVDVAYAPRTAGSTSKVTGTVGGTLRTVVDMGRVLTR</sequence>
<accession>A0ABN0U260</accession>
<protein>
    <submittedName>
        <fullName evidence="1">Uncharacterized protein</fullName>
    </submittedName>
</protein>
<comment type="caution">
    <text evidence="1">The sequence shown here is derived from an EMBL/GenBank/DDBJ whole genome shotgun (WGS) entry which is preliminary data.</text>
</comment>
<keyword evidence="2" id="KW-1185">Reference proteome</keyword>
<dbReference type="EMBL" id="BAAAGX010000008">
    <property type="protein sequence ID" value="GAA0236191.1"/>
    <property type="molecule type" value="Genomic_DNA"/>
</dbReference>
<evidence type="ECO:0000313" key="2">
    <source>
        <dbReference type="Proteomes" id="UP001500967"/>
    </source>
</evidence>
<reference evidence="1 2" key="1">
    <citation type="journal article" date="2019" name="Int. J. Syst. Evol. Microbiol.">
        <title>The Global Catalogue of Microorganisms (GCM) 10K type strain sequencing project: providing services to taxonomists for standard genome sequencing and annotation.</title>
        <authorList>
            <consortium name="The Broad Institute Genomics Platform"/>
            <consortium name="The Broad Institute Genome Sequencing Center for Infectious Disease"/>
            <person name="Wu L."/>
            <person name="Ma J."/>
        </authorList>
    </citation>
    <scope>NUCLEOTIDE SEQUENCE [LARGE SCALE GENOMIC DNA]</scope>
    <source>
        <strain evidence="1 2">JCM 10425</strain>
    </source>
</reference>
<evidence type="ECO:0000313" key="1">
    <source>
        <dbReference type="EMBL" id="GAA0236191.1"/>
    </source>
</evidence>
<gene>
    <name evidence="1" type="ORF">GCM10009539_21880</name>
</gene>
<name>A0ABN0U260_9ACTN</name>
<organism evidence="1 2">
    <name type="scientific">Cryptosporangium japonicum</name>
    <dbReference type="NCBI Taxonomy" id="80872"/>
    <lineage>
        <taxon>Bacteria</taxon>
        <taxon>Bacillati</taxon>
        <taxon>Actinomycetota</taxon>
        <taxon>Actinomycetes</taxon>
        <taxon>Cryptosporangiales</taxon>
        <taxon>Cryptosporangiaceae</taxon>
        <taxon>Cryptosporangium</taxon>
    </lineage>
</organism>
<proteinExistence type="predicted"/>
<dbReference type="Proteomes" id="UP001500967">
    <property type="component" value="Unassembled WGS sequence"/>
</dbReference>